<dbReference type="Proteomes" id="UP000887013">
    <property type="component" value="Unassembled WGS sequence"/>
</dbReference>
<evidence type="ECO:0000313" key="1">
    <source>
        <dbReference type="EMBL" id="GFS65542.1"/>
    </source>
</evidence>
<evidence type="ECO:0000313" key="2">
    <source>
        <dbReference type="Proteomes" id="UP000887013"/>
    </source>
</evidence>
<proteinExistence type="predicted"/>
<reference evidence="1" key="1">
    <citation type="submission" date="2020-08" db="EMBL/GenBank/DDBJ databases">
        <title>Multicomponent nature underlies the extraordinary mechanical properties of spider dragline silk.</title>
        <authorList>
            <person name="Kono N."/>
            <person name="Nakamura H."/>
            <person name="Mori M."/>
            <person name="Yoshida Y."/>
            <person name="Ohtoshi R."/>
            <person name="Malay A.D."/>
            <person name="Moran D.A.P."/>
            <person name="Tomita M."/>
            <person name="Numata K."/>
            <person name="Arakawa K."/>
        </authorList>
    </citation>
    <scope>NUCLEOTIDE SEQUENCE</scope>
</reference>
<dbReference type="EMBL" id="BMAW01094455">
    <property type="protein sequence ID" value="GFS65542.1"/>
    <property type="molecule type" value="Genomic_DNA"/>
</dbReference>
<accession>A0A8X6IYW6</accession>
<comment type="caution">
    <text evidence="1">The sequence shown here is derived from an EMBL/GenBank/DDBJ whole genome shotgun (WGS) entry which is preliminary data.</text>
</comment>
<feature type="non-terminal residue" evidence="1">
    <location>
        <position position="1"/>
    </location>
</feature>
<dbReference type="OrthoDB" id="10567526at2759"/>
<keyword evidence="2" id="KW-1185">Reference proteome</keyword>
<protein>
    <submittedName>
        <fullName evidence="1">Uncharacterized protein</fullName>
    </submittedName>
</protein>
<dbReference type="AlphaFoldDB" id="A0A8X6IYW6"/>
<name>A0A8X6IYW6_NEPPI</name>
<organism evidence="1 2">
    <name type="scientific">Nephila pilipes</name>
    <name type="common">Giant wood spider</name>
    <name type="synonym">Nephila maculata</name>
    <dbReference type="NCBI Taxonomy" id="299642"/>
    <lineage>
        <taxon>Eukaryota</taxon>
        <taxon>Metazoa</taxon>
        <taxon>Ecdysozoa</taxon>
        <taxon>Arthropoda</taxon>
        <taxon>Chelicerata</taxon>
        <taxon>Arachnida</taxon>
        <taxon>Araneae</taxon>
        <taxon>Araneomorphae</taxon>
        <taxon>Entelegynae</taxon>
        <taxon>Araneoidea</taxon>
        <taxon>Nephilidae</taxon>
        <taxon>Nephila</taxon>
    </lineage>
</organism>
<sequence>GGVGYYGAAGLSAYCPLATQTLPPGPYSPPDRTKPPIGAIFVIFLYKLKE</sequence>
<gene>
    <name evidence="1" type="ORF">NPIL_211421</name>
</gene>